<feature type="domain" description="Ig-like" evidence="2">
    <location>
        <begin position="704"/>
        <end position="769"/>
    </location>
</feature>
<dbReference type="InterPro" id="IPR013783">
    <property type="entry name" value="Ig-like_fold"/>
</dbReference>
<reference evidence="3 4" key="1">
    <citation type="submission" date="2016-10" db="EMBL/GenBank/DDBJ databases">
        <authorList>
            <person name="de Groot N.N."/>
        </authorList>
    </citation>
    <scope>NUCLEOTIDE SEQUENCE [LARGE SCALE GENOMIC DNA]</scope>
    <source>
        <strain evidence="3 4">M79</strain>
    </source>
</reference>
<proteinExistence type="predicted"/>
<dbReference type="Proteomes" id="UP000181969">
    <property type="component" value="Unassembled WGS sequence"/>
</dbReference>
<gene>
    <name evidence="3" type="ORF">SAMN05216438_11518</name>
</gene>
<organism evidence="3 4">
    <name type="scientific">Lactococcus garvieae</name>
    <dbReference type="NCBI Taxonomy" id="1363"/>
    <lineage>
        <taxon>Bacteria</taxon>
        <taxon>Bacillati</taxon>
        <taxon>Bacillota</taxon>
        <taxon>Bacilli</taxon>
        <taxon>Lactobacillales</taxon>
        <taxon>Streptococcaceae</taxon>
        <taxon>Lactococcus</taxon>
    </lineage>
</organism>
<feature type="domain" description="Ig-like" evidence="2">
    <location>
        <begin position="274"/>
        <end position="341"/>
    </location>
</feature>
<feature type="domain" description="Ig-like" evidence="2">
    <location>
        <begin position="557"/>
        <end position="623"/>
    </location>
</feature>
<dbReference type="AlphaFoldDB" id="A0A1I4ICA0"/>
<evidence type="ECO:0000313" key="3">
    <source>
        <dbReference type="EMBL" id="SFL51980.1"/>
    </source>
</evidence>
<name>A0A1I4ICA0_9LACT</name>
<evidence type="ECO:0000256" key="1">
    <source>
        <dbReference type="SAM" id="SignalP"/>
    </source>
</evidence>
<sequence length="983" mass="108016">MKRIRNLVYSKKCLSLVLLFAGFALVSTDSMTAHASNKSSDVPPVGQDWIKVKLPLEMSYRSTSDSNHKDISSDKYQVENLSDYPVAVSYTGFVGKDGSSNPITTGVQNLNLVLSDGYKFILVENGKATDYAKTKLYELGARSGTPVSGNFNKPSSEVIRFSGSTQSNIDSSRLIIQDNQLNFELSLLDPNGQIPKDQTSIKVKDSEIALGSSWNSNDNYVDGTDDMGKPLDINKVTIGGDKVDTNKPGVYKVTYSYRNITQIANVTVKDLTSIKVHDSMINVGEPWTALDNFDSATNEYGHPIDINKITVDGGDIDTNAPGTYNINYSYHNVIQTAKVVVNGNITFMNQAWDIIKGPNKMGDGNYLVASQQSLGNQDFASRDYYYSSDIATADGYQDSDAKSVLDQWYDNNIKGTVYENYIQPVMLLNPTLGDMINLGWVNNSEGHSATGLLTINQPDAYPTKIDYTKGNRQAFLMSGSDVSDGKGEFGNLTPAALSHEKILISKNFNNFWLRTPGEYFNLAGRVRSDKQTLWDNFVYKKNEVIPSLVIHVGKDYIQVKDSTIDPKSVWKPSDNFINATDESGNTLPFTKVTVGGDKVDTDIPGTYNVTYSYGNALQTAKVIVKNLTGIKVHDSTIAVGNTWTPSNNFDGGTDELGQSLDISKVTVGGDKVDTNKPGTYKVTYSYRNVSQTANVTVLKDQTSITVKNSSIFVDNSWSPKDNFVSGIDELAQKLDLSKVKVSGTVDTATPGTYKVTYSYRNVSQTANVTISGELNFMNQMWDIIKGPNKMGAGNYLIAMQKSIGSSKFNSTTGRYYIKEDAWDGYLDSDVKPIVDNWYNNNIKGTTYEKFIQPVYVNNPRLSDMKKLGWISMTDSGANPTAAFISINQPNAYPTTVNTSGKKQAFLMSGSDVSNGLGTYGDLIPSVKYHLDKLQRNGTGLNWLRSPGYIYDEAAQLYPGYGSVGNYKVTNNNEIVPSIVVNNP</sequence>
<evidence type="ECO:0000313" key="4">
    <source>
        <dbReference type="Proteomes" id="UP000181969"/>
    </source>
</evidence>
<protein>
    <submittedName>
        <fullName evidence="3">Ig-like domain (Group 3)</fullName>
    </submittedName>
</protein>
<dbReference type="InterPro" id="IPR022038">
    <property type="entry name" value="Ig-like_bact"/>
</dbReference>
<feature type="signal peptide" evidence="1">
    <location>
        <begin position="1"/>
        <end position="35"/>
    </location>
</feature>
<evidence type="ECO:0000259" key="2">
    <source>
        <dbReference type="Pfam" id="PF07523"/>
    </source>
</evidence>
<dbReference type="RefSeq" id="WP_074751772.1">
    <property type="nucleotide sequence ID" value="NZ_FOTJ01000015.1"/>
</dbReference>
<keyword evidence="1" id="KW-0732">Signal</keyword>
<feature type="domain" description="Ig-like" evidence="2">
    <location>
        <begin position="201"/>
        <end position="268"/>
    </location>
</feature>
<accession>A0A1I4ICA0</accession>
<dbReference type="EMBL" id="FOTJ01000015">
    <property type="protein sequence ID" value="SFL51980.1"/>
    <property type="molecule type" value="Genomic_DNA"/>
</dbReference>
<dbReference type="OrthoDB" id="663332at2"/>
<dbReference type="Pfam" id="PF07523">
    <property type="entry name" value="Big_3"/>
    <property type="match status" value="5"/>
</dbReference>
<feature type="chain" id="PRO_5010235119" evidence="1">
    <location>
        <begin position="36"/>
        <end position="983"/>
    </location>
</feature>
<feature type="domain" description="Ig-like" evidence="2">
    <location>
        <begin position="630"/>
        <end position="697"/>
    </location>
</feature>
<dbReference type="Gene3D" id="2.60.40.10">
    <property type="entry name" value="Immunoglobulins"/>
    <property type="match status" value="5"/>
</dbReference>